<sequence length="115" mass="12321">MVCYGANNVSAPAGDFQTVFYGARQSLRPAGSLMQTPRQSATLPEVSQTGGAPAGDFHTVYDGVKTVRTHTGDSQTVCDGARQFSRPAGHMQETPIHSTTCQNRLGNFRTLLDSM</sequence>
<accession>A0A9D4JPY2</accession>
<dbReference type="AlphaFoldDB" id="A0A9D4JPY2"/>
<dbReference type="Proteomes" id="UP000828390">
    <property type="component" value="Unassembled WGS sequence"/>
</dbReference>
<keyword evidence="3" id="KW-1185">Reference proteome</keyword>
<evidence type="ECO:0000313" key="2">
    <source>
        <dbReference type="EMBL" id="KAH3820205.1"/>
    </source>
</evidence>
<name>A0A9D4JPY2_DREPO</name>
<feature type="region of interest" description="Disordered" evidence="1">
    <location>
        <begin position="33"/>
        <end position="57"/>
    </location>
</feature>
<evidence type="ECO:0000313" key="3">
    <source>
        <dbReference type="Proteomes" id="UP000828390"/>
    </source>
</evidence>
<dbReference type="EMBL" id="JAIWYP010000005">
    <property type="protein sequence ID" value="KAH3820205.1"/>
    <property type="molecule type" value="Genomic_DNA"/>
</dbReference>
<comment type="caution">
    <text evidence="2">The sequence shown here is derived from an EMBL/GenBank/DDBJ whole genome shotgun (WGS) entry which is preliminary data.</text>
</comment>
<protein>
    <submittedName>
        <fullName evidence="2">Uncharacterized protein</fullName>
    </submittedName>
</protein>
<feature type="compositionally biased region" description="Polar residues" evidence="1">
    <location>
        <begin position="33"/>
        <end position="50"/>
    </location>
</feature>
<gene>
    <name evidence="2" type="ORF">DPMN_121949</name>
</gene>
<reference evidence="2" key="2">
    <citation type="submission" date="2020-11" db="EMBL/GenBank/DDBJ databases">
        <authorList>
            <person name="McCartney M.A."/>
            <person name="Auch B."/>
            <person name="Kono T."/>
            <person name="Mallez S."/>
            <person name="Becker A."/>
            <person name="Gohl D.M."/>
            <person name="Silverstein K.A.T."/>
            <person name="Koren S."/>
            <person name="Bechman K.B."/>
            <person name="Herman A."/>
            <person name="Abrahante J.E."/>
            <person name="Garbe J."/>
        </authorList>
    </citation>
    <scope>NUCLEOTIDE SEQUENCE</scope>
    <source>
        <strain evidence="2">Duluth1</strain>
        <tissue evidence="2">Whole animal</tissue>
    </source>
</reference>
<proteinExistence type="predicted"/>
<organism evidence="2 3">
    <name type="scientific">Dreissena polymorpha</name>
    <name type="common">Zebra mussel</name>
    <name type="synonym">Mytilus polymorpha</name>
    <dbReference type="NCBI Taxonomy" id="45954"/>
    <lineage>
        <taxon>Eukaryota</taxon>
        <taxon>Metazoa</taxon>
        <taxon>Spiralia</taxon>
        <taxon>Lophotrochozoa</taxon>
        <taxon>Mollusca</taxon>
        <taxon>Bivalvia</taxon>
        <taxon>Autobranchia</taxon>
        <taxon>Heteroconchia</taxon>
        <taxon>Euheterodonta</taxon>
        <taxon>Imparidentia</taxon>
        <taxon>Neoheterodontei</taxon>
        <taxon>Myida</taxon>
        <taxon>Dreissenoidea</taxon>
        <taxon>Dreissenidae</taxon>
        <taxon>Dreissena</taxon>
    </lineage>
</organism>
<reference evidence="2" key="1">
    <citation type="journal article" date="2019" name="bioRxiv">
        <title>The Genome of the Zebra Mussel, Dreissena polymorpha: A Resource for Invasive Species Research.</title>
        <authorList>
            <person name="McCartney M.A."/>
            <person name="Auch B."/>
            <person name="Kono T."/>
            <person name="Mallez S."/>
            <person name="Zhang Y."/>
            <person name="Obille A."/>
            <person name="Becker A."/>
            <person name="Abrahante J.E."/>
            <person name="Garbe J."/>
            <person name="Badalamenti J.P."/>
            <person name="Herman A."/>
            <person name="Mangelson H."/>
            <person name="Liachko I."/>
            <person name="Sullivan S."/>
            <person name="Sone E.D."/>
            <person name="Koren S."/>
            <person name="Silverstein K.A.T."/>
            <person name="Beckman K.B."/>
            <person name="Gohl D.M."/>
        </authorList>
    </citation>
    <scope>NUCLEOTIDE SEQUENCE</scope>
    <source>
        <strain evidence="2">Duluth1</strain>
        <tissue evidence="2">Whole animal</tissue>
    </source>
</reference>
<evidence type="ECO:0000256" key="1">
    <source>
        <dbReference type="SAM" id="MobiDB-lite"/>
    </source>
</evidence>